<dbReference type="Proteomes" id="UP000215902">
    <property type="component" value="Unassembled WGS sequence"/>
</dbReference>
<sequence length="130" mass="14267">ENKTIKVDCLNPATVLMEGRSMLAIHTSTPTTGIQKSDIKVHFTVINEATETKFVADVKEVKKHLLKVEIPDVRCATANERLKGFVVVHSHGGKSEKLNIQFETDLPNSSKRNPETPPKSGIAVKRAPPS</sequence>
<evidence type="ECO:0000313" key="3">
    <source>
        <dbReference type="Proteomes" id="UP000215902"/>
    </source>
</evidence>
<organism evidence="2 3">
    <name type="scientific">Macrostomum lignano</name>
    <dbReference type="NCBI Taxonomy" id="282301"/>
    <lineage>
        <taxon>Eukaryota</taxon>
        <taxon>Metazoa</taxon>
        <taxon>Spiralia</taxon>
        <taxon>Lophotrochozoa</taxon>
        <taxon>Platyhelminthes</taxon>
        <taxon>Rhabditophora</taxon>
        <taxon>Macrostomorpha</taxon>
        <taxon>Macrostomida</taxon>
        <taxon>Macrostomidae</taxon>
        <taxon>Macrostomum</taxon>
    </lineage>
</organism>
<reference evidence="2 3" key="1">
    <citation type="submission" date="2017-06" db="EMBL/GenBank/DDBJ databases">
        <title>A platform for efficient transgenesis in Macrostomum lignano, a flatworm model organism for stem cell research.</title>
        <authorList>
            <person name="Berezikov E."/>
        </authorList>
    </citation>
    <scope>NUCLEOTIDE SEQUENCE [LARGE SCALE GENOMIC DNA]</scope>
    <source>
        <strain evidence="2">DV1</strain>
        <tissue evidence="2">Whole organism</tissue>
    </source>
</reference>
<keyword evidence="3" id="KW-1185">Reference proteome</keyword>
<accession>A0A267GWR6</accession>
<evidence type="ECO:0000313" key="2">
    <source>
        <dbReference type="EMBL" id="PAA90470.1"/>
    </source>
</evidence>
<evidence type="ECO:0000256" key="1">
    <source>
        <dbReference type="SAM" id="MobiDB-lite"/>
    </source>
</evidence>
<proteinExistence type="predicted"/>
<feature type="non-terminal residue" evidence="2">
    <location>
        <position position="1"/>
    </location>
</feature>
<feature type="region of interest" description="Disordered" evidence="1">
    <location>
        <begin position="104"/>
        <end position="130"/>
    </location>
</feature>
<comment type="caution">
    <text evidence="2">The sequence shown here is derived from an EMBL/GenBank/DDBJ whole genome shotgun (WGS) entry which is preliminary data.</text>
</comment>
<protein>
    <submittedName>
        <fullName evidence="2">Uncharacterized protein</fullName>
    </submittedName>
</protein>
<name>A0A267GWR6_9PLAT</name>
<gene>
    <name evidence="2" type="ORF">BOX15_Mlig016889g2</name>
</gene>
<dbReference type="AlphaFoldDB" id="A0A267GWR6"/>
<dbReference type="EMBL" id="NIVC01000109">
    <property type="protein sequence ID" value="PAA90470.1"/>
    <property type="molecule type" value="Genomic_DNA"/>
</dbReference>